<reference evidence="1 2" key="1">
    <citation type="submission" date="2019-11" db="EMBL/GenBank/DDBJ databases">
        <title>Genome-resolved metagenomics to study the prevalence of co-infection and intraspecific heterogeneity among plant pathogen metapopulations.</title>
        <authorList>
            <person name="Newberry E."/>
            <person name="Bhandari R."/>
            <person name="Kemble J."/>
            <person name="Sikora E."/>
            <person name="Potnis N."/>
        </authorList>
    </citation>
    <scope>NUCLEOTIDE SEQUENCE [LARGE SCALE GENOMIC DNA]</scope>
    <source>
        <strain evidence="1">Xp_Tom_Tuscaloosa_18b</strain>
    </source>
</reference>
<feature type="non-terminal residue" evidence="1">
    <location>
        <position position="1"/>
    </location>
</feature>
<evidence type="ECO:0000313" key="2">
    <source>
        <dbReference type="Proteomes" id="UP000471082"/>
    </source>
</evidence>
<sequence length="98" mass="10501">VASFAPGTGPTCTSGDCAAVVCKSESCSGTQVTEVTEPEGIWVRYTFGNSYRYNEGKLLKVERGSGPAAIQQVETTNYLWPFDGQPFAAKIGSTQQDR</sequence>
<accession>A0A7X5SCD3</accession>
<proteinExistence type="predicted"/>
<dbReference type="Proteomes" id="UP000471082">
    <property type="component" value="Unassembled WGS sequence"/>
</dbReference>
<organism evidence="1 2">
    <name type="scientific">Xanthomonas perforans</name>
    <dbReference type="NCBI Taxonomy" id="442694"/>
    <lineage>
        <taxon>Bacteria</taxon>
        <taxon>Pseudomonadati</taxon>
        <taxon>Pseudomonadota</taxon>
        <taxon>Gammaproteobacteria</taxon>
        <taxon>Lysobacterales</taxon>
        <taxon>Lysobacteraceae</taxon>
        <taxon>Xanthomonas</taxon>
    </lineage>
</organism>
<feature type="non-terminal residue" evidence="1">
    <location>
        <position position="98"/>
    </location>
</feature>
<comment type="caution">
    <text evidence="1">The sequence shown here is derived from an EMBL/GenBank/DDBJ whole genome shotgun (WGS) entry which is preliminary data.</text>
</comment>
<name>A0A7X5SCD3_XANPE</name>
<evidence type="ECO:0000313" key="1">
    <source>
        <dbReference type="EMBL" id="NEL80827.1"/>
    </source>
</evidence>
<protein>
    <submittedName>
        <fullName evidence="1">Wall associated protein</fullName>
    </submittedName>
</protein>
<gene>
    <name evidence="1" type="ORF">G3W61_31760</name>
</gene>
<dbReference type="AlphaFoldDB" id="A0A7X5SCD3"/>
<dbReference type="EMBL" id="JAAGYU010001961">
    <property type="protein sequence ID" value="NEL80827.1"/>
    <property type="molecule type" value="Genomic_DNA"/>
</dbReference>